<gene>
    <name evidence="4" type="ORF">BRO54_2784</name>
</gene>
<dbReference type="InterPro" id="IPR028082">
    <property type="entry name" value="Peripla_BP_I"/>
</dbReference>
<accession>A0A1Q5STN3</accession>
<organism evidence="4 5">
    <name type="scientific">Geobacillus proteiniphilus</name>
    <dbReference type="NCBI Taxonomy" id="860353"/>
    <lineage>
        <taxon>Bacteria</taxon>
        <taxon>Bacillati</taxon>
        <taxon>Bacillota</taxon>
        <taxon>Bacilli</taxon>
        <taxon>Bacillales</taxon>
        <taxon>Anoxybacillaceae</taxon>
        <taxon>Geobacillus</taxon>
    </lineage>
</organism>
<comment type="similarity">
    <text evidence="1">Belongs to the leucine-binding protein family.</text>
</comment>
<sequence length="410" mass="43445">MTEHFEQWGEQEMKKKRAAGVFFSLMLTAGLLAGCGGNQQGGSSSGGNGGGGGGGDVIKIGANLELSGGVASYGQSIAEGLDLALEEINKEGINGKKLELVKVDNKSEAAEATNGAIKLISQDKVVAIIGSATSTNTLAQVQVANDNKVPLITPTGTNPTITNKDGKVNEFVFRTCFIDPFQGTVAAKFALNDLKVKNAAVLIDSSSDYSKGLAASFKEAFTQGGGKIVAEEAYVAKDTDFRATLTRIKSANPEFLFLPGYYEEVGLIVKQARELGLNVPIMGGDGWDSPKLVEIAGKDALNNTYITNHYSSGDPDPKIQEFVKAFKAKYNKAPDAFNALGYDTAYFLADAIKRAGSADPVKIKDALAQTKDLQLVSGTLTLNENHDPVKSAAILEYKDGQQQFKTKVNP</sequence>
<dbReference type="PANTHER" id="PTHR30483:SF6">
    <property type="entry name" value="PERIPLASMIC BINDING PROTEIN OF ABC TRANSPORTER FOR NATURAL AMINO ACIDS"/>
    <property type="match status" value="1"/>
</dbReference>
<dbReference type="AlphaFoldDB" id="A0A1Q5STN3"/>
<reference evidence="4 5" key="1">
    <citation type="submission" date="2016-11" db="EMBL/GenBank/DDBJ databases">
        <authorList>
            <person name="Kadnikov V."/>
            <person name="Nazina T."/>
        </authorList>
    </citation>
    <scope>NUCLEOTIDE SEQUENCE [LARGE SCALE GENOMIC DNA]</scope>
    <source>
        <strain evidence="4 5">1017</strain>
    </source>
</reference>
<dbReference type="Proteomes" id="UP000186030">
    <property type="component" value="Unassembled WGS sequence"/>
</dbReference>
<dbReference type="Pfam" id="PF13458">
    <property type="entry name" value="Peripla_BP_6"/>
    <property type="match status" value="1"/>
</dbReference>
<name>A0A1Q5STN3_9BACL</name>
<dbReference type="InterPro" id="IPR051010">
    <property type="entry name" value="BCAA_transport"/>
</dbReference>
<reference evidence="5" key="2">
    <citation type="submission" date="2017-01" db="EMBL/GenBank/DDBJ databases">
        <title>Genome sequencing and annotation of Geobacillus sp. 1017, a Hydrocarbon-Oxidizing Thermophilic Bacterium Isolated from a Heavy Oil Reservoir (China).</title>
        <authorList>
            <person name="Kadnikov V.V."/>
            <person name="Mardanov A.V."/>
            <person name="Poltaraus A.B."/>
            <person name="Sokolova D.S."/>
            <person name="Semenova E.M."/>
            <person name="Ravin N.V."/>
            <person name="Tourova T.P."/>
            <person name="Nazina T.N."/>
        </authorList>
    </citation>
    <scope>NUCLEOTIDE SEQUENCE [LARGE SCALE GENOMIC DNA]</scope>
    <source>
        <strain evidence="5">1017</strain>
    </source>
</reference>
<protein>
    <submittedName>
        <fullName evidence="4">Branched-chain amino acid ABC transporter, amino acid-binding protein</fullName>
    </submittedName>
</protein>
<dbReference type="PANTHER" id="PTHR30483">
    <property type="entry name" value="LEUCINE-SPECIFIC-BINDING PROTEIN"/>
    <property type="match status" value="1"/>
</dbReference>
<dbReference type="CDD" id="cd06347">
    <property type="entry name" value="PBP1_ABC_LivK_ligand_binding-like"/>
    <property type="match status" value="1"/>
</dbReference>
<evidence type="ECO:0000313" key="5">
    <source>
        <dbReference type="Proteomes" id="UP000186030"/>
    </source>
</evidence>
<proteinExistence type="inferred from homology"/>
<dbReference type="SUPFAM" id="SSF53822">
    <property type="entry name" value="Periplasmic binding protein-like I"/>
    <property type="match status" value="1"/>
</dbReference>
<comment type="caution">
    <text evidence="4">The sequence shown here is derived from an EMBL/GenBank/DDBJ whole genome shotgun (WGS) entry which is preliminary data.</text>
</comment>
<evidence type="ECO:0000256" key="2">
    <source>
        <dbReference type="ARBA" id="ARBA00022729"/>
    </source>
</evidence>
<evidence type="ECO:0000259" key="3">
    <source>
        <dbReference type="Pfam" id="PF13458"/>
    </source>
</evidence>
<dbReference type="EMBL" id="MQMG01000039">
    <property type="protein sequence ID" value="OKO91371.1"/>
    <property type="molecule type" value="Genomic_DNA"/>
</dbReference>
<dbReference type="Gene3D" id="3.40.50.2300">
    <property type="match status" value="2"/>
</dbReference>
<evidence type="ECO:0000313" key="4">
    <source>
        <dbReference type="EMBL" id="OKO91371.1"/>
    </source>
</evidence>
<keyword evidence="2" id="KW-0732">Signal</keyword>
<evidence type="ECO:0000256" key="1">
    <source>
        <dbReference type="ARBA" id="ARBA00010062"/>
    </source>
</evidence>
<dbReference type="InterPro" id="IPR028081">
    <property type="entry name" value="Leu-bd"/>
</dbReference>
<feature type="domain" description="Leucine-binding protein" evidence="3">
    <location>
        <begin position="58"/>
        <end position="400"/>
    </location>
</feature>